<keyword evidence="1" id="KW-0472">Membrane</keyword>
<evidence type="ECO:0000313" key="2">
    <source>
        <dbReference type="EMBL" id="UOE26339.1"/>
    </source>
</evidence>
<keyword evidence="1" id="KW-1133">Transmembrane helix</keyword>
<evidence type="ECO:0000313" key="3">
    <source>
        <dbReference type="Proteomes" id="UP000831304"/>
    </source>
</evidence>
<organism evidence="2 3">
    <name type="scientific">Agromyces soli</name>
    <dbReference type="NCBI Taxonomy" id="659012"/>
    <lineage>
        <taxon>Bacteria</taxon>
        <taxon>Bacillati</taxon>
        <taxon>Actinomycetota</taxon>
        <taxon>Actinomycetes</taxon>
        <taxon>Micrococcales</taxon>
        <taxon>Microbacteriaceae</taxon>
        <taxon>Agromyces</taxon>
    </lineage>
</organism>
<dbReference type="EMBL" id="CP094533">
    <property type="protein sequence ID" value="UOE26339.1"/>
    <property type="molecule type" value="Genomic_DNA"/>
</dbReference>
<protein>
    <submittedName>
        <fullName evidence="2">Uncharacterized protein</fullName>
    </submittedName>
</protein>
<evidence type="ECO:0000256" key="1">
    <source>
        <dbReference type="SAM" id="Phobius"/>
    </source>
</evidence>
<dbReference type="Proteomes" id="UP000831304">
    <property type="component" value="Chromosome"/>
</dbReference>
<dbReference type="RefSeq" id="WP_243569169.1">
    <property type="nucleotide sequence ID" value="NZ_BAAARD010000005.1"/>
</dbReference>
<keyword evidence="3" id="KW-1185">Reference proteome</keyword>
<feature type="transmembrane region" description="Helical" evidence="1">
    <location>
        <begin position="6"/>
        <end position="27"/>
    </location>
</feature>
<accession>A0ABY4AU39</accession>
<name>A0ABY4AU39_9MICO</name>
<proteinExistence type="predicted"/>
<reference evidence="2 3" key="1">
    <citation type="submission" date="2022-03" db="EMBL/GenBank/DDBJ databases">
        <title>Agromyces sp. isolated from the gut of P. brevitarsis seulensis larvae.</title>
        <authorList>
            <person name="Won M."/>
            <person name="Kwon S.-W."/>
        </authorList>
    </citation>
    <scope>NUCLEOTIDE SEQUENCE [LARGE SCALE GENOMIC DNA]</scope>
    <source>
        <strain evidence="2 3">KACC 16215</strain>
    </source>
</reference>
<keyword evidence="1" id="KW-0812">Transmembrane</keyword>
<gene>
    <name evidence="2" type="ORF">MTP13_00745</name>
</gene>
<sequence>MPVEAQLFLCFFTAMIGFGILVVRLFVIERLRLVASGRESSGLRWARRALDVIVAQAVGELGAST</sequence>